<dbReference type="Proteomes" id="UP000037460">
    <property type="component" value="Unassembled WGS sequence"/>
</dbReference>
<dbReference type="Gene3D" id="2.60.120.620">
    <property type="entry name" value="q2cbj1_9rhob like domain"/>
    <property type="match status" value="1"/>
</dbReference>
<evidence type="ECO:0000313" key="9">
    <source>
        <dbReference type="Proteomes" id="UP000037460"/>
    </source>
</evidence>
<dbReference type="OrthoDB" id="420380at2759"/>
<evidence type="ECO:0000256" key="4">
    <source>
        <dbReference type="ARBA" id="ARBA00023002"/>
    </source>
</evidence>
<dbReference type="PANTHER" id="PTHR10869">
    <property type="entry name" value="PROLYL 4-HYDROXYLASE ALPHA SUBUNIT"/>
    <property type="match status" value="1"/>
</dbReference>
<accession>A0A0M0K8L3</accession>
<name>A0A0M0K8L3_9EUKA</name>
<evidence type="ECO:0000313" key="8">
    <source>
        <dbReference type="EMBL" id="KOO34733.1"/>
    </source>
</evidence>
<protein>
    <submittedName>
        <fullName evidence="8">Procollagen-proline dioxygenase</fullName>
    </submittedName>
</protein>
<evidence type="ECO:0000256" key="3">
    <source>
        <dbReference type="ARBA" id="ARBA00022964"/>
    </source>
</evidence>
<feature type="compositionally biased region" description="Basic and acidic residues" evidence="6">
    <location>
        <begin position="8"/>
        <end position="24"/>
    </location>
</feature>
<organism evidence="8 9">
    <name type="scientific">Chrysochromulina tobinii</name>
    <dbReference type="NCBI Taxonomy" id="1460289"/>
    <lineage>
        <taxon>Eukaryota</taxon>
        <taxon>Haptista</taxon>
        <taxon>Haptophyta</taxon>
        <taxon>Prymnesiophyceae</taxon>
        <taxon>Prymnesiales</taxon>
        <taxon>Chrysochromulinaceae</taxon>
        <taxon>Chrysochromulina</taxon>
    </lineage>
</organism>
<dbReference type="InterPro" id="IPR005123">
    <property type="entry name" value="Oxoglu/Fe-dep_dioxygenase_dom"/>
</dbReference>
<sequence length="251" mass="27663">MIQRIQRGRSDRLAARERTFDDDSHSDMDVCFQTVPNTVAFHGILETEPHVTVIDGFLAPLECSELIAKASLQRRSGVSNDLGTGSESKGRSSSTALRTPGLVRALAPLRQRLTELLGVPEARLEGSMVLCYEVGGAYRWHFDAFNLSSVRGASNTAARHGGQRLLTSIAYLNDVPEGGETAFFHARRAIAPKAGRLLVFRNAVPRTAPDGRTRFEVDRRSLHAGLPVRAGTKWIVTTFVRERPRGMEEEP</sequence>
<evidence type="ECO:0000256" key="5">
    <source>
        <dbReference type="ARBA" id="ARBA00023004"/>
    </source>
</evidence>
<feature type="region of interest" description="Disordered" evidence="6">
    <location>
        <begin position="1"/>
        <end position="24"/>
    </location>
</feature>
<gene>
    <name evidence="8" type="ORF">Ctob_013741</name>
</gene>
<evidence type="ECO:0000256" key="6">
    <source>
        <dbReference type="SAM" id="MobiDB-lite"/>
    </source>
</evidence>
<evidence type="ECO:0000256" key="2">
    <source>
        <dbReference type="ARBA" id="ARBA00022723"/>
    </source>
</evidence>
<evidence type="ECO:0000256" key="1">
    <source>
        <dbReference type="ARBA" id="ARBA00001961"/>
    </source>
</evidence>
<dbReference type="EMBL" id="JWZX01001118">
    <property type="protein sequence ID" value="KOO34733.1"/>
    <property type="molecule type" value="Genomic_DNA"/>
</dbReference>
<keyword evidence="5" id="KW-0408">Iron</keyword>
<dbReference type="PROSITE" id="PS51471">
    <property type="entry name" value="FE2OG_OXY"/>
    <property type="match status" value="1"/>
</dbReference>
<dbReference type="SMART" id="SM00702">
    <property type="entry name" value="P4Hc"/>
    <property type="match status" value="1"/>
</dbReference>
<dbReference type="InterPro" id="IPR044862">
    <property type="entry name" value="Pro_4_hyd_alph_FE2OG_OXY"/>
</dbReference>
<dbReference type="GO" id="GO:0005506">
    <property type="term" value="F:iron ion binding"/>
    <property type="evidence" value="ECO:0007669"/>
    <property type="project" value="InterPro"/>
</dbReference>
<evidence type="ECO:0000259" key="7">
    <source>
        <dbReference type="PROSITE" id="PS51471"/>
    </source>
</evidence>
<keyword evidence="3 8" id="KW-0223">Dioxygenase</keyword>
<comment type="cofactor">
    <cofactor evidence="1">
        <name>L-ascorbate</name>
        <dbReference type="ChEBI" id="CHEBI:38290"/>
    </cofactor>
</comment>
<dbReference type="InterPro" id="IPR006620">
    <property type="entry name" value="Pro_4_hyd_alph"/>
</dbReference>
<dbReference type="InterPro" id="IPR045054">
    <property type="entry name" value="P4HA-like"/>
</dbReference>
<comment type="caution">
    <text evidence="8">The sequence shown here is derived from an EMBL/GenBank/DDBJ whole genome shotgun (WGS) entry which is preliminary data.</text>
</comment>
<proteinExistence type="predicted"/>
<feature type="region of interest" description="Disordered" evidence="6">
    <location>
        <begin position="77"/>
        <end position="97"/>
    </location>
</feature>
<feature type="domain" description="Fe2OG dioxygenase" evidence="7">
    <location>
        <begin position="123"/>
        <end position="242"/>
    </location>
</feature>
<keyword evidence="9" id="KW-1185">Reference proteome</keyword>
<dbReference type="PANTHER" id="PTHR10869:SF246">
    <property type="entry name" value="TRANSMEMBRANE PROLYL 4-HYDROXYLASE"/>
    <property type="match status" value="1"/>
</dbReference>
<dbReference type="GO" id="GO:0005783">
    <property type="term" value="C:endoplasmic reticulum"/>
    <property type="evidence" value="ECO:0007669"/>
    <property type="project" value="TreeGrafter"/>
</dbReference>
<dbReference type="GO" id="GO:0031418">
    <property type="term" value="F:L-ascorbic acid binding"/>
    <property type="evidence" value="ECO:0007669"/>
    <property type="project" value="InterPro"/>
</dbReference>
<keyword evidence="2" id="KW-0479">Metal-binding</keyword>
<dbReference type="GO" id="GO:0004656">
    <property type="term" value="F:procollagen-proline 4-dioxygenase activity"/>
    <property type="evidence" value="ECO:0007669"/>
    <property type="project" value="TreeGrafter"/>
</dbReference>
<keyword evidence="4" id="KW-0560">Oxidoreductase</keyword>
<dbReference type="AlphaFoldDB" id="A0A0M0K8L3"/>
<reference evidence="9" key="1">
    <citation type="journal article" date="2015" name="PLoS Genet.">
        <title>Genome Sequence and Transcriptome Analyses of Chrysochromulina tobin: Metabolic Tools for Enhanced Algal Fitness in the Prominent Order Prymnesiales (Haptophyceae).</title>
        <authorList>
            <person name="Hovde B.T."/>
            <person name="Deodato C.R."/>
            <person name="Hunsperger H.M."/>
            <person name="Ryken S.A."/>
            <person name="Yost W."/>
            <person name="Jha R.K."/>
            <person name="Patterson J."/>
            <person name="Monnat R.J. Jr."/>
            <person name="Barlow S.B."/>
            <person name="Starkenburg S.R."/>
            <person name="Cattolico R.A."/>
        </authorList>
    </citation>
    <scope>NUCLEOTIDE SEQUENCE</scope>
    <source>
        <strain evidence="9">CCMP291</strain>
    </source>
</reference>
<dbReference type="Pfam" id="PF13640">
    <property type="entry name" value="2OG-FeII_Oxy_3"/>
    <property type="match status" value="1"/>
</dbReference>